<name>A0ABV8AZD0_9BACI</name>
<accession>A0ABV8AZD0</accession>
<evidence type="ECO:0000256" key="1">
    <source>
        <dbReference type="PROSITE-ProRule" id="PRU00182"/>
    </source>
</evidence>
<comment type="caution">
    <text evidence="3">The sequence shown here is derived from an EMBL/GenBank/DDBJ whole genome shotgun (WGS) entry which is preliminary data.</text>
</comment>
<dbReference type="RefSeq" id="WP_377912323.1">
    <property type="nucleotide sequence ID" value="NZ_JBHRZT010000020.1"/>
</dbReference>
<dbReference type="SUPFAM" id="SSF55174">
    <property type="entry name" value="Alpha-L RNA-binding motif"/>
    <property type="match status" value="1"/>
</dbReference>
<sequence>MTIYQHFRREEHDFIDAVLEWKEDVLTQYAPKLTDFLDPREQQIVESIVGHDGEVKVQFSGGADGAERKRALLYPDYYEPSAEDFQLTFYDLVYPSKFVTVEHPQILGTLMSLGLRRSKYGDILINEGRIQLILASEIAPYVEMNMQSVGKAKVTLKSITEQDLIQSKEEWVEQSLTVSSLRLDVVLSNIYRLSRQKVQPFIEQGNAKVNWKVVDQPSFECKEGDILSLRGHGRSRILMIEGKTKKEKWRIVVGIQK</sequence>
<feature type="domain" description="RNA-binding S4" evidence="2">
    <location>
        <begin position="181"/>
        <end position="250"/>
    </location>
</feature>
<dbReference type="Pfam" id="PF17774">
    <property type="entry name" value="YlmH_RBD"/>
    <property type="match status" value="1"/>
</dbReference>
<dbReference type="PANTHER" id="PTHR13633:SF3">
    <property type="entry name" value="MITOCHONDRIAL TRANSCRIPTION RESCUE FACTOR 1"/>
    <property type="match status" value="1"/>
</dbReference>
<organism evidence="3 4">
    <name type="scientific">Bacillus songklensis</name>
    <dbReference type="NCBI Taxonomy" id="1069116"/>
    <lineage>
        <taxon>Bacteria</taxon>
        <taxon>Bacillati</taxon>
        <taxon>Bacillota</taxon>
        <taxon>Bacilli</taxon>
        <taxon>Bacillales</taxon>
        <taxon>Bacillaceae</taxon>
        <taxon>Bacillus</taxon>
    </lineage>
</organism>
<evidence type="ECO:0000313" key="4">
    <source>
        <dbReference type="Proteomes" id="UP001595752"/>
    </source>
</evidence>
<dbReference type="Gene3D" id="3.10.290.10">
    <property type="entry name" value="RNA-binding S4 domain"/>
    <property type="match status" value="1"/>
</dbReference>
<keyword evidence="1" id="KW-0694">RNA-binding</keyword>
<dbReference type="SMART" id="SM00363">
    <property type="entry name" value="S4"/>
    <property type="match status" value="1"/>
</dbReference>
<dbReference type="InterPro" id="IPR012677">
    <property type="entry name" value="Nucleotide-bd_a/b_plait_sf"/>
</dbReference>
<dbReference type="InterPro" id="IPR036986">
    <property type="entry name" value="S4_RNA-bd_sf"/>
</dbReference>
<dbReference type="Gene3D" id="3.30.70.330">
    <property type="match status" value="1"/>
</dbReference>
<dbReference type="CDD" id="cd00165">
    <property type="entry name" value="S4"/>
    <property type="match status" value="1"/>
</dbReference>
<dbReference type="Pfam" id="PF01479">
    <property type="entry name" value="S4"/>
    <property type="match status" value="1"/>
</dbReference>
<reference evidence="4" key="1">
    <citation type="journal article" date="2019" name="Int. J. Syst. Evol. Microbiol.">
        <title>The Global Catalogue of Microorganisms (GCM) 10K type strain sequencing project: providing services to taxonomists for standard genome sequencing and annotation.</title>
        <authorList>
            <consortium name="The Broad Institute Genomics Platform"/>
            <consortium name="The Broad Institute Genome Sequencing Center for Infectious Disease"/>
            <person name="Wu L."/>
            <person name="Ma J."/>
        </authorList>
    </citation>
    <scope>NUCLEOTIDE SEQUENCE [LARGE SCALE GENOMIC DNA]</scope>
    <source>
        <strain evidence="4">CCUG 61889</strain>
    </source>
</reference>
<dbReference type="EMBL" id="JBHRZT010000020">
    <property type="protein sequence ID" value="MFC3882654.1"/>
    <property type="molecule type" value="Genomic_DNA"/>
</dbReference>
<gene>
    <name evidence="3" type="ORF">ACFOU2_03765</name>
</gene>
<dbReference type="Gene3D" id="3.30.1370.160">
    <property type="match status" value="1"/>
</dbReference>
<evidence type="ECO:0000313" key="3">
    <source>
        <dbReference type="EMBL" id="MFC3882654.1"/>
    </source>
</evidence>
<dbReference type="PANTHER" id="PTHR13633">
    <property type="entry name" value="MITOCHONDRIAL TRANSCRIPTION RESCUE FACTOR 1"/>
    <property type="match status" value="1"/>
</dbReference>
<dbReference type="Pfam" id="PF21278">
    <property type="entry name" value="YlmH_1st"/>
    <property type="match status" value="1"/>
</dbReference>
<dbReference type="InterPro" id="IPR002942">
    <property type="entry name" value="S4_RNA-bd"/>
</dbReference>
<dbReference type="PROSITE" id="PS50889">
    <property type="entry name" value="S4"/>
    <property type="match status" value="1"/>
</dbReference>
<keyword evidence="4" id="KW-1185">Reference proteome</keyword>
<evidence type="ECO:0000259" key="2">
    <source>
        <dbReference type="SMART" id="SM00363"/>
    </source>
</evidence>
<dbReference type="Proteomes" id="UP001595752">
    <property type="component" value="Unassembled WGS sequence"/>
</dbReference>
<dbReference type="InterPro" id="IPR040591">
    <property type="entry name" value="RqcP2_RBD"/>
</dbReference>
<protein>
    <submittedName>
        <fullName evidence="3">RNA-binding protein</fullName>
    </submittedName>
</protein>
<proteinExistence type="predicted"/>
<dbReference type="InterPro" id="IPR048443">
    <property type="entry name" value="RqcP2_N"/>
</dbReference>